<keyword evidence="8" id="KW-0704">Schiff base</keyword>
<dbReference type="Gene3D" id="3.20.20.70">
    <property type="entry name" value="Aldolase class I"/>
    <property type="match status" value="1"/>
</dbReference>
<feature type="non-terminal residue" evidence="11">
    <location>
        <position position="1"/>
    </location>
</feature>
<dbReference type="PANTHER" id="PTHR10683:SF40">
    <property type="entry name" value="FRUCTOSE-6-PHOSPHATE ALDOLASE 1-RELATED"/>
    <property type="match status" value="1"/>
</dbReference>
<dbReference type="EMBL" id="LAZR01023447">
    <property type="protein sequence ID" value="KKL78462.1"/>
    <property type="molecule type" value="Genomic_DNA"/>
</dbReference>
<evidence type="ECO:0000313" key="11">
    <source>
        <dbReference type="EMBL" id="KKL78462.1"/>
    </source>
</evidence>
<evidence type="ECO:0000256" key="6">
    <source>
        <dbReference type="ARBA" id="ARBA00022679"/>
    </source>
</evidence>
<dbReference type="PANTHER" id="PTHR10683">
    <property type="entry name" value="TRANSALDOLASE"/>
    <property type="match status" value="1"/>
</dbReference>
<keyword evidence="7" id="KW-0570">Pentose shunt</keyword>
<evidence type="ECO:0000256" key="8">
    <source>
        <dbReference type="ARBA" id="ARBA00023270"/>
    </source>
</evidence>
<proteinExistence type="inferred from homology"/>
<feature type="compositionally biased region" description="Basic residues" evidence="10">
    <location>
        <begin position="217"/>
        <end position="230"/>
    </location>
</feature>
<dbReference type="InterPro" id="IPR013785">
    <property type="entry name" value="Aldolase_TIM"/>
</dbReference>
<evidence type="ECO:0000256" key="3">
    <source>
        <dbReference type="ARBA" id="ARBA00005740"/>
    </source>
</evidence>
<dbReference type="InterPro" id="IPR001585">
    <property type="entry name" value="TAL/FSA"/>
</dbReference>
<dbReference type="InterPro" id="IPR018225">
    <property type="entry name" value="Transaldolase_AS"/>
</dbReference>
<dbReference type="EC" id="2.2.1.2" evidence="4"/>
<dbReference type="UniPathway" id="UPA00115">
    <property type="reaction ID" value="UER00414"/>
</dbReference>
<feature type="region of interest" description="Disordered" evidence="10">
    <location>
        <begin position="210"/>
        <end position="230"/>
    </location>
</feature>
<accession>A0A0F9HTK5</accession>
<dbReference type="NCBIfam" id="TIGR00875">
    <property type="entry name" value="fsa_talC_mipB"/>
    <property type="match status" value="1"/>
</dbReference>
<evidence type="ECO:0000256" key="9">
    <source>
        <dbReference type="ARBA" id="ARBA00048810"/>
    </source>
</evidence>
<keyword evidence="5" id="KW-0963">Cytoplasm</keyword>
<evidence type="ECO:0000256" key="4">
    <source>
        <dbReference type="ARBA" id="ARBA00013151"/>
    </source>
</evidence>
<dbReference type="GO" id="GO:0004801">
    <property type="term" value="F:transaldolase activity"/>
    <property type="evidence" value="ECO:0007669"/>
    <property type="project" value="UniProtKB-EC"/>
</dbReference>
<dbReference type="GO" id="GO:0006098">
    <property type="term" value="P:pentose-phosphate shunt"/>
    <property type="evidence" value="ECO:0007669"/>
    <property type="project" value="UniProtKB-UniPathway"/>
</dbReference>
<dbReference type="InterPro" id="IPR033919">
    <property type="entry name" value="TSA/FSA_arc/bac"/>
</dbReference>
<reference evidence="11" key="1">
    <citation type="journal article" date="2015" name="Nature">
        <title>Complex archaea that bridge the gap between prokaryotes and eukaryotes.</title>
        <authorList>
            <person name="Spang A."/>
            <person name="Saw J.H."/>
            <person name="Jorgensen S.L."/>
            <person name="Zaremba-Niedzwiedzka K."/>
            <person name="Martijn J."/>
            <person name="Lind A.E."/>
            <person name="van Eijk R."/>
            <person name="Schleper C."/>
            <person name="Guy L."/>
            <person name="Ettema T.J."/>
        </authorList>
    </citation>
    <scope>NUCLEOTIDE SEQUENCE</scope>
</reference>
<dbReference type="HAMAP" id="MF_00494">
    <property type="entry name" value="Transaldolase_3b"/>
    <property type="match status" value="1"/>
</dbReference>
<dbReference type="PROSITE" id="PS00958">
    <property type="entry name" value="TRANSALDOLASE_2"/>
    <property type="match status" value="1"/>
</dbReference>
<comment type="subcellular location">
    <subcellularLocation>
        <location evidence="1">Cytoplasm</location>
    </subcellularLocation>
</comment>
<comment type="similarity">
    <text evidence="3">Belongs to the transaldolase family. Type 3B subfamily.</text>
</comment>
<protein>
    <recommendedName>
        <fullName evidence="4">transaldolase</fullName>
        <ecNumber evidence="4">2.2.1.2</ecNumber>
    </recommendedName>
</protein>
<dbReference type="GO" id="GO:0016832">
    <property type="term" value="F:aldehyde-lyase activity"/>
    <property type="evidence" value="ECO:0007669"/>
    <property type="project" value="InterPro"/>
</dbReference>
<dbReference type="CDD" id="cd00956">
    <property type="entry name" value="Transaldolase_FSA"/>
    <property type="match status" value="1"/>
</dbReference>
<sequence length="230" mass="24523">FIDTANLDENKAANDMGLIDGVTTNPSLIAKANREPKALLKEICKVVKGPVSAEVVALDSKGMVKEGKALAGIAKNIVVKVPLTTEGLVATKQLGKLKIKTNVTLCFSPVQALLAAKAGAAYISPFVGRLDDISNDGMGIIEQIVTIYDNYMYDTEVLVASVRSPMHVLEAALIGADVCTIPFKVIAQLAKHPLTDKGLEQFLADWKKVPARPGRSSGRKSAGKATRRKK</sequence>
<gene>
    <name evidence="11" type="ORF">LCGC14_2024590</name>
</gene>
<evidence type="ECO:0000256" key="1">
    <source>
        <dbReference type="ARBA" id="ARBA00004496"/>
    </source>
</evidence>
<comment type="catalytic activity">
    <reaction evidence="9">
        <text>D-sedoheptulose 7-phosphate + D-glyceraldehyde 3-phosphate = D-erythrose 4-phosphate + beta-D-fructose 6-phosphate</text>
        <dbReference type="Rhea" id="RHEA:17053"/>
        <dbReference type="ChEBI" id="CHEBI:16897"/>
        <dbReference type="ChEBI" id="CHEBI:57483"/>
        <dbReference type="ChEBI" id="CHEBI:57634"/>
        <dbReference type="ChEBI" id="CHEBI:59776"/>
        <dbReference type="EC" id="2.2.1.2"/>
    </reaction>
</comment>
<keyword evidence="6" id="KW-0808">Transferase</keyword>
<dbReference type="AlphaFoldDB" id="A0A0F9HTK5"/>
<dbReference type="InterPro" id="IPR004731">
    <property type="entry name" value="Transaldolase_3B/F6P_aldolase"/>
</dbReference>
<dbReference type="PROSITE" id="PS01054">
    <property type="entry name" value="TRANSALDOLASE_1"/>
    <property type="match status" value="1"/>
</dbReference>
<dbReference type="GO" id="GO:0005737">
    <property type="term" value="C:cytoplasm"/>
    <property type="evidence" value="ECO:0007669"/>
    <property type="project" value="UniProtKB-SubCell"/>
</dbReference>
<dbReference type="InterPro" id="IPR022999">
    <property type="entry name" value="Transaldolase_3B"/>
</dbReference>
<dbReference type="SUPFAM" id="SSF51569">
    <property type="entry name" value="Aldolase"/>
    <property type="match status" value="1"/>
</dbReference>
<dbReference type="Pfam" id="PF00923">
    <property type="entry name" value="TAL_FSA"/>
    <property type="match status" value="1"/>
</dbReference>
<evidence type="ECO:0000256" key="5">
    <source>
        <dbReference type="ARBA" id="ARBA00022490"/>
    </source>
</evidence>
<comment type="pathway">
    <text evidence="2">Carbohydrate degradation; pentose phosphate pathway; D-glyceraldehyde 3-phosphate and beta-D-fructose 6-phosphate from D-ribose 5-phosphate and D-xylulose 5-phosphate (non-oxidative stage): step 2/3.</text>
</comment>
<dbReference type="GO" id="GO:0005975">
    <property type="term" value="P:carbohydrate metabolic process"/>
    <property type="evidence" value="ECO:0007669"/>
    <property type="project" value="InterPro"/>
</dbReference>
<comment type="caution">
    <text evidence="11">The sequence shown here is derived from an EMBL/GenBank/DDBJ whole genome shotgun (WGS) entry which is preliminary data.</text>
</comment>
<evidence type="ECO:0000256" key="7">
    <source>
        <dbReference type="ARBA" id="ARBA00023126"/>
    </source>
</evidence>
<name>A0A0F9HTK5_9ZZZZ</name>
<evidence type="ECO:0000256" key="2">
    <source>
        <dbReference type="ARBA" id="ARBA00004857"/>
    </source>
</evidence>
<dbReference type="FunFam" id="3.20.20.70:FF:000018">
    <property type="entry name" value="Probable transaldolase"/>
    <property type="match status" value="1"/>
</dbReference>
<evidence type="ECO:0000256" key="10">
    <source>
        <dbReference type="SAM" id="MobiDB-lite"/>
    </source>
</evidence>
<organism evidence="11">
    <name type="scientific">marine sediment metagenome</name>
    <dbReference type="NCBI Taxonomy" id="412755"/>
    <lineage>
        <taxon>unclassified sequences</taxon>
        <taxon>metagenomes</taxon>
        <taxon>ecological metagenomes</taxon>
    </lineage>
</organism>